<accession>A0A382WUR7</accession>
<proteinExistence type="predicted"/>
<reference evidence="1" key="1">
    <citation type="submission" date="2018-05" db="EMBL/GenBank/DDBJ databases">
        <authorList>
            <person name="Lanie J.A."/>
            <person name="Ng W.-L."/>
            <person name="Kazmierczak K.M."/>
            <person name="Andrzejewski T.M."/>
            <person name="Davidsen T.M."/>
            <person name="Wayne K.J."/>
            <person name="Tettelin H."/>
            <person name="Glass J.I."/>
            <person name="Rusch D."/>
            <person name="Podicherti R."/>
            <person name="Tsui H.-C.T."/>
            <person name="Winkler M.E."/>
        </authorList>
    </citation>
    <scope>NUCLEOTIDE SEQUENCE</scope>
</reference>
<name>A0A382WUR7_9ZZZZ</name>
<organism evidence="1">
    <name type="scientific">marine metagenome</name>
    <dbReference type="NCBI Taxonomy" id="408172"/>
    <lineage>
        <taxon>unclassified sequences</taxon>
        <taxon>metagenomes</taxon>
        <taxon>ecological metagenomes</taxon>
    </lineage>
</organism>
<dbReference type="AlphaFoldDB" id="A0A382WUR7"/>
<protein>
    <submittedName>
        <fullName evidence="1">Uncharacterized protein</fullName>
    </submittedName>
</protein>
<gene>
    <name evidence="1" type="ORF">METZ01_LOCUS415451</name>
</gene>
<sequence>MTGLLKSGIELSFAKESGVAYQQSEFHPEQ</sequence>
<evidence type="ECO:0000313" key="1">
    <source>
        <dbReference type="EMBL" id="SVD62597.1"/>
    </source>
</evidence>
<dbReference type="EMBL" id="UINC01162699">
    <property type="protein sequence ID" value="SVD62597.1"/>
    <property type="molecule type" value="Genomic_DNA"/>
</dbReference>